<reference evidence="5 6" key="1">
    <citation type="submission" date="2016-10" db="EMBL/GenBank/DDBJ databases">
        <authorList>
            <person name="Varghese N."/>
            <person name="Submissions S."/>
        </authorList>
    </citation>
    <scope>NUCLEOTIDE SEQUENCE [LARGE SCALE GENOMIC DNA]</scope>
    <source>
        <strain evidence="5 6">LMG 22274</strain>
    </source>
</reference>
<evidence type="ECO:0000256" key="1">
    <source>
        <dbReference type="ARBA" id="ARBA00022529"/>
    </source>
</evidence>
<dbReference type="AlphaFoldDB" id="A0AAQ1GLU4"/>
<dbReference type="PANTHER" id="PTHR38107">
    <property type="match status" value="1"/>
</dbReference>
<gene>
    <name evidence="5" type="ORF">SAMN05216550_12231</name>
</gene>
<dbReference type="Gene3D" id="1.10.530.40">
    <property type="match status" value="1"/>
</dbReference>
<dbReference type="Proteomes" id="UP000183529">
    <property type="component" value="Unassembled WGS sequence"/>
</dbReference>
<dbReference type="CDD" id="cd00737">
    <property type="entry name" value="lyz_endolysin_autolysin"/>
    <property type="match status" value="1"/>
</dbReference>
<evidence type="ECO:0000256" key="3">
    <source>
        <dbReference type="ARBA" id="ARBA00023200"/>
    </source>
</evidence>
<dbReference type="InterPro" id="IPR051018">
    <property type="entry name" value="Bacteriophage_GH24"/>
</dbReference>
<organism evidence="5 6">
    <name type="scientific">Paraburkholderia tropica</name>
    <dbReference type="NCBI Taxonomy" id="92647"/>
    <lineage>
        <taxon>Bacteria</taxon>
        <taxon>Pseudomonadati</taxon>
        <taxon>Pseudomonadota</taxon>
        <taxon>Betaproteobacteria</taxon>
        <taxon>Burkholderiales</taxon>
        <taxon>Burkholderiaceae</taxon>
        <taxon>Paraburkholderia</taxon>
    </lineage>
</organism>
<keyword evidence="4" id="KW-0378">Hydrolase</keyword>
<dbReference type="EMBL" id="FNZM01000022">
    <property type="protein sequence ID" value="SEK12479.1"/>
    <property type="molecule type" value="Genomic_DNA"/>
</dbReference>
<evidence type="ECO:0000313" key="6">
    <source>
        <dbReference type="Proteomes" id="UP000183529"/>
    </source>
</evidence>
<dbReference type="GO" id="GO:0042742">
    <property type="term" value="P:defense response to bacterium"/>
    <property type="evidence" value="ECO:0007669"/>
    <property type="project" value="UniProtKB-KW"/>
</dbReference>
<comment type="similarity">
    <text evidence="4">Belongs to the glycosyl hydrolase 24 family.</text>
</comment>
<keyword evidence="2 4" id="KW-0081">Bacteriolytic enzyme</keyword>
<keyword evidence="4" id="KW-0326">Glycosidase</keyword>
<dbReference type="GO" id="GO:0031640">
    <property type="term" value="P:killing of cells of another organism"/>
    <property type="evidence" value="ECO:0007669"/>
    <property type="project" value="UniProtKB-KW"/>
</dbReference>
<dbReference type="GO" id="GO:0003796">
    <property type="term" value="F:lysozyme activity"/>
    <property type="evidence" value="ECO:0007669"/>
    <property type="project" value="UniProtKB-EC"/>
</dbReference>
<dbReference type="InterPro" id="IPR023346">
    <property type="entry name" value="Lysozyme-like_dom_sf"/>
</dbReference>
<accession>A0AAQ1GLU4</accession>
<dbReference type="PANTHER" id="PTHR38107:SF3">
    <property type="entry name" value="LYSOZYME RRRD-RELATED"/>
    <property type="match status" value="1"/>
</dbReference>
<dbReference type="InterPro" id="IPR033907">
    <property type="entry name" value="Endolysin_autolysin"/>
</dbReference>
<evidence type="ECO:0000313" key="5">
    <source>
        <dbReference type="EMBL" id="SEK12479.1"/>
    </source>
</evidence>
<dbReference type="Pfam" id="PF00959">
    <property type="entry name" value="Phage_lysozyme"/>
    <property type="match status" value="1"/>
</dbReference>
<dbReference type="EC" id="3.2.1.17" evidence="4"/>
<comment type="catalytic activity">
    <reaction evidence="4">
        <text>Hydrolysis of (1-&gt;4)-beta-linkages between N-acetylmuramic acid and N-acetyl-D-glucosamine residues in a peptidoglycan and between N-acetyl-D-glucosamine residues in chitodextrins.</text>
        <dbReference type="EC" id="3.2.1.17"/>
    </reaction>
</comment>
<dbReference type="InterPro" id="IPR002196">
    <property type="entry name" value="Glyco_hydro_24"/>
</dbReference>
<dbReference type="InterPro" id="IPR023347">
    <property type="entry name" value="Lysozyme_dom_sf"/>
</dbReference>
<evidence type="ECO:0000256" key="2">
    <source>
        <dbReference type="ARBA" id="ARBA00022638"/>
    </source>
</evidence>
<evidence type="ECO:0000256" key="4">
    <source>
        <dbReference type="RuleBase" id="RU003788"/>
    </source>
</evidence>
<comment type="caution">
    <text evidence="5">The sequence shown here is derived from an EMBL/GenBank/DDBJ whole genome shotgun (WGS) entry which is preliminary data.</text>
</comment>
<dbReference type="GO" id="GO:0009253">
    <property type="term" value="P:peptidoglycan catabolic process"/>
    <property type="evidence" value="ECO:0007669"/>
    <property type="project" value="InterPro"/>
</dbReference>
<name>A0AAQ1GLU4_9BURK</name>
<protein>
    <recommendedName>
        <fullName evidence="4">Lysozyme</fullName>
        <ecNumber evidence="4">3.2.1.17</ecNumber>
    </recommendedName>
</protein>
<keyword evidence="1 4" id="KW-0929">Antimicrobial</keyword>
<dbReference type="GO" id="GO:0016998">
    <property type="term" value="P:cell wall macromolecule catabolic process"/>
    <property type="evidence" value="ECO:0007669"/>
    <property type="project" value="InterPro"/>
</dbReference>
<dbReference type="SUPFAM" id="SSF53955">
    <property type="entry name" value="Lysozyme-like"/>
    <property type="match status" value="1"/>
</dbReference>
<keyword evidence="3" id="KW-1035">Host cytoplasm</keyword>
<proteinExistence type="inferred from homology"/>
<sequence>MPDALGSAVTNTNPNSCVNLQTDRLCKPWTLSQQGITFMAVLESGILNGTYHQVLHHHTNNLPVSQGFILQVYDDGHGIPTTGLGHRVWPADNLHMGQTITLERAKELFRHDREPAEGAINNSVNVPLYQYEYDALVSVLFNTGTGRGPHDPWPGTRAQYLADFLNHGEYERMRDVIRGFIANIVSGRRQREARLFDTGVYDATH</sequence>